<dbReference type="EMBL" id="LAZR01016777">
    <property type="protein sequence ID" value="KKM03049.1"/>
    <property type="molecule type" value="Genomic_DNA"/>
</dbReference>
<comment type="caution">
    <text evidence="1">The sequence shown here is derived from an EMBL/GenBank/DDBJ whole genome shotgun (WGS) entry which is preliminary data.</text>
</comment>
<evidence type="ECO:0000313" key="2">
    <source>
        <dbReference type="EMBL" id="KKM03049.1"/>
    </source>
</evidence>
<name>A0A0F9D5K0_9ZZZZ</name>
<organism evidence="1">
    <name type="scientific">marine sediment metagenome</name>
    <dbReference type="NCBI Taxonomy" id="412755"/>
    <lineage>
        <taxon>unclassified sequences</taxon>
        <taxon>metagenomes</taxon>
        <taxon>ecological metagenomes</taxon>
    </lineage>
</organism>
<sequence length="259" mass="29526">MQIVYKGQSERIWTEFKDENGTPVQPSGSVYVMVQYQTGTVQVDNKLATSAGNGRFWYEISPDTTWEYGYYGAWWKSDALGLEATQDIPNVFKIEDRRESIIKAQMAERVRSQLYMHADMGGFANKFPRDREILDFLQDSLNWWNAYPPAITFHTFLAIPQPYWAIVEKGAVITGLTALGVYEAGKHFIYNDNGISLTRDRSAKYAGIFGPLMQMYITNLKSMRVKYALDHVNVRGMFSSTTGFPRSLSRALRGVSKFS</sequence>
<proteinExistence type="predicted"/>
<accession>A0A0F9D5K0</accession>
<protein>
    <submittedName>
        <fullName evidence="1">Uncharacterized protein</fullName>
    </submittedName>
</protein>
<dbReference type="AlphaFoldDB" id="A0A0F9D5K0"/>
<dbReference type="EMBL" id="LAZR01041009">
    <property type="protein sequence ID" value="KKL13071.1"/>
    <property type="molecule type" value="Genomic_DNA"/>
</dbReference>
<gene>
    <name evidence="2" type="ORF">LCGC14_1778340</name>
    <name evidence="1" type="ORF">LCGC14_2529430</name>
</gene>
<reference evidence="1" key="1">
    <citation type="journal article" date="2015" name="Nature">
        <title>Complex archaea that bridge the gap between prokaryotes and eukaryotes.</title>
        <authorList>
            <person name="Spang A."/>
            <person name="Saw J.H."/>
            <person name="Jorgensen S.L."/>
            <person name="Zaremba-Niedzwiedzka K."/>
            <person name="Martijn J."/>
            <person name="Lind A.E."/>
            <person name="van Eijk R."/>
            <person name="Schleper C."/>
            <person name="Guy L."/>
            <person name="Ettema T.J."/>
        </authorList>
    </citation>
    <scope>NUCLEOTIDE SEQUENCE</scope>
</reference>
<evidence type="ECO:0000313" key="1">
    <source>
        <dbReference type="EMBL" id="KKL13071.1"/>
    </source>
</evidence>